<keyword evidence="3" id="KW-1185">Reference proteome</keyword>
<feature type="compositionally biased region" description="Basic residues" evidence="1">
    <location>
        <begin position="44"/>
        <end position="56"/>
    </location>
</feature>
<comment type="caution">
    <text evidence="2">The sequence shown here is derived from an EMBL/GenBank/DDBJ whole genome shotgun (WGS) entry which is preliminary data.</text>
</comment>
<feature type="region of interest" description="Disordered" evidence="1">
    <location>
        <begin position="1"/>
        <end position="130"/>
    </location>
</feature>
<feature type="compositionally biased region" description="Basic and acidic residues" evidence="1">
    <location>
        <begin position="120"/>
        <end position="130"/>
    </location>
</feature>
<accession>A0AAV7P175</accession>
<dbReference type="EMBL" id="JANPWB010000011">
    <property type="protein sequence ID" value="KAJ1122061.1"/>
    <property type="molecule type" value="Genomic_DNA"/>
</dbReference>
<sequence>MDIMRKAERNAGEGEKMGEDEVKRPNVDKDVEKMPKGRRGGEKIRRKGGKEGKRRRGGENQTGTGGECDRKRRRRCTRFGRKHSKEVGSVSRREEERSKRGRSRRVPCKKQPNRGIMRLPEAEPRPLPRPRRDVAIPGAFYYIPLVKMMTRWQLKQTIRGLTMAPDLWPLLGKMESNIRLIMK</sequence>
<feature type="compositionally biased region" description="Basic residues" evidence="1">
    <location>
        <begin position="71"/>
        <end position="84"/>
    </location>
</feature>
<evidence type="ECO:0000313" key="3">
    <source>
        <dbReference type="Proteomes" id="UP001066276"/>
    </source>
</evidence>
<proteinExistence type="predicted"/>
<dbReference type="AlphaFoldDB" id="A0AAV7P175"/>
<feature type="compositionally biased region" description="Basic and acidic residues" evidence="1">
    <location>
        <begin position="1"/>
        <end position="43"/>
    </location>
</feature>
<evidence type="ECO:0000256" key="1">
    <source>
        <dbReference type="SAM" id="MobiDB-lite"/>
    </source>
</evidence>
<evidence type="ECO:0000313" key="2">
    <source>
        <dbReference type="EMBL" id="KAJ1122061.1"/>
    </source>
</evidence>
<organism evidence="2 3">
    <name type="scientific">Pleurodeles waltl</name>
    <name type="common">Iberian ribbed newt</name>
    <dbReference type="NCBI Taxonomy" id="8319"/>
    <lineage>
        <taxon>Eukaryota</taxon>
        <taxon>Metazoa</taxon>
        <taxon>Chordata</taxon>
        <taxon>Craniata</taxon>
        <taxon>Vertebrata</taxon>
        <taxon>Euteleostomi</taxon>
        <taxon>Amphibia</taxon>
        <taxon>Batrachia</taxon>
        <taxon>Caudata</taxon>
        <taxon>Salamandroidea</taxon>
        <taxon>Salamandridae</taxon>
        <taxon>Pleurodelinae</taxon>
        <taxon>Pleurodeles</taxon>
    </lineage>
</organism>
<name>A0AAV7P175_PLEWA</name>
<dbReference type="Proteomes" id="UP001066276">
    <property type="component" value="Chromosome 7"/>
</dbReference>
<protein>
    <submittedName>
        <fullName evidence="2">Uncharacterized protein</fullName>
    </submittedName>
</protein>
<gene>
    <name evidence="2" type="ORF">NDU88_000566</name>
</gene>
<feature type="compositionally biased region" description="Basic residues" evidence="1">
    <location>
        <begin position="99"/>
        <end position="112"/>
    </location>
</feature>
<reference evidence="2" key="1">
    <citation type="journal article" date="2022" name="bioRxiv">
        <title>Sequencing and chromosome-scale assembly of the giantPleurodeles waltlgenome.</title>
        <authorList>
            <person name="Brown T."/>
            <person name="Elewa A."/>
            <person name="Iarovenko S."/>
            <person name="Subramanian E."/>
            <person name="Araus A.J."/>
            <person name="Petzold A."/>
            <person name="Susuki M."/>
            <person name="Suzuki K.-i.T."/>
            <person name="Hayashi T."/>
            <person name="Toyoda A."/>
            <person name="Oliveira C."/>
            <person name="Osipova E."/>
            <person name="Leigh N.D."/>
            <person name="Simon A."/>
            <person name="Yun M.H."/>
        </authorList>
    </citation>
    <scope>NUCLEOTIDE SEQUENCE</scope>
    <source>
        <strain evidence="2">20211129_DDA</strain>
        <tissue evidence="2">Liver</tissue>
    </source>
</reference>